<comment type="function">
    <text evidence="1 17 18">Cell wall formation. Catalyzes the addition of glutamate to the nucleotide precursor UDP-N-acetylmuramoyl-L-alanine (UMA).</text>
</comment>
<evidence type="ECO:0000313" key="23">
    <source>
        <dbReference type="Proteomes" id="UP000051315"/>
    </source>
</evidence>
<dbReference type="Pfam" id="PF02875">
    <property type="entry name" value="Mur_ligase_C"/>
    <property type="match status" value="1"/>
</dbReference>
<evidence type="ECO:0000256" key="17">
    <source>
        <dbReference type="HAMAP-Rule" id="MF_00639"/>
    </source>
</evidence>
<dbReference type="SUPFAM" id="SSF51984">
    <property type="entry name" value="MurCD N-terminal domain"/>
    <property type="match status" value="1"/>
</dbReference>
<dbReference type="Proteomes" id="UP000051315">
    <property type="component" value="Unassembled WGS sequence"/>
</dbReference>
<dbReference type="PATRIC" id="fig|1423735.3.peg.619"/>
<dbReference type="GO" id="GO:0051301">
    <property type="term" value="P:cell division"/>
    <property type="evidence" value="ECO:0007669"/>
    <property type="project" value="UniProtKB-KW"/>
</dbReference>
<feature type="domain" description="Mur ligase C-terminal" evidence="20">
    <location>
        <begin position="315"/>
        <end position="428"/>
    </location>
</feature>
<dbReference type="AlphaFoldDB" id="A0A0R1VRZ6"/>
<dbReference type="InterPro" id="IPR036565">
    <property type="entry name" value="Mur-like_cat_sf"/>
</dbReference>
<evidence type="ECO:0000256" key="2">
    <source>
        <dbReference type="ARBA" id="ARBA00004496"/>
    </source>
</evidence>
<sequence>MKKVTAYQNKKVLVLGLAKSGVHAALLLHKLGALVTVNDKKPLSENVEAQQLVEEGIRVIAGSHPLALLDEDFSLMVKNPGIPYSNPMVQRAQELKLPIITEPELAYEVLEGEMVAVTGSNGKTTTTTLISLMLNESQPTPRAFVAGNIGVPATEVAQKIEPGQTMVTELSSFQLLGTTELDPHIAVLTNIYEAHLDYHGNRHNYVEAKMNIVKNQTPEDYFVVNWDNEEWRGLSQRTRGQIVPFSRQNLSQEGSYLQDGWLYFRGEKICTAKTIKIPGQHNVENALAAIAVAKLKGVSNQAIINVLSTFAGVRHRIQFVEEWENRRFYNDSKATNIEATTVALQSFEQPLDLIAGGLDRGFVFDELVPLLKKHVRTMVVYGETADLMRDAGEKAGLEKIVKVDDLVVATREAINLSKPDEVILLSPAAASWDQFHTFEERGDLFIKTVEQLTNQVEEPEK</sequence>
<dbReference type="RefSeq" id="WP_057825466.1">
    <property type="nucleotide sequence ID" value="NZ_AZFX01000087.1"/>
</dbReference>
<dbReference type="PANTHER" id="PTHR43692:SF1">
    <property type="entry name" value="UDP-N-ACETYLMURAMOYLALANINE--D-GLUTAMATE LIGASE"/>
    <property type="match status" value="1"/>
</dbReference>
<dbReference type="HAMAP" id="MF_00639">
    <property type="entry name" value="MurD"/>
    <property type="match status" value="1"/>
</dbReference>
<evidence type="ECO:0000256" key="19">
    <source>
        <dbReference type="SAM" id="SignalP"/>
    </source>
</evidence>
<keyword evidence="19" id="KW-0732">Signal</keyword>
<evidence type="ECO:0000256" key="14">
    <source>
        <dbReference type="ARBA" id="ARBA00030398"/>
    </source>
</evidence>
<comment type="catalytic activity">
    <reaction evidence="16 17 18">
        <text>UDP-N-acetyl-alpha-D-muramoyl-L-alanine + D-glutamate + ATP = UDP-N-acetyl-alpha-D-muramoyl-L-alanyl-D-glutamate + ADP + phosphate + H(+)</text>
        <dbReference type="Rhea" id="RHEA:16429"/>
        <dbReference type="ChEBI" id="CHEBI:15378"/>
        <dbReference type="ChEBI" id="CHEBI:29986"/>
        <dbReference type="ChEBI" id="CHEBI:30616"/>
        <dbReference type="ChEBI" id="CHEBI:43474"/>
        <dbReference type="ChEBI" id="CHEBI:83898"/>
        <dbReference type="ChEBI" id="CHEBI:83900"/>
        <dbReference type="ChEBI" id="CHEBI:456216"/>
        <dbReference type="EC" id="6.3.2.9"/>
    </reaction>
</comment>
<evidence type="ECO:0000256" key="11">
    <source>
        <dbReference type="ARBA" id="ARBA00022960"/>
    </source>
</evidence>
<evidence type="ECO:0000256" key="12">
    <source>
        <dbReference type="ARBA" id="ARBA00022984"/>
    </source>
</evidence>
<dbReference type="InterPro" id="IPR013221">
    <property type="entry name" value="Mur_ligase_cen"/>
</dbReference>
<dbReference type="EMBL" id="AZFX01000087">
    <property type="protein sequence ID" value="KRM08522.1"/>
    <property type="molecule type" value="Genomic_DNA"/>
</dbReference>
<dbReference type="UniPathway" id="UPA00219"/>
<gene>
    <name evidence="17" type="primary">murD</name>
    <name evidence="22" type="ORF">FC15_GL000591</name>
</gene>
<dbReference type="GO" id="GO:0008764">
    <property type="term" value="F:UDP-N-acetylmuramoylalanine-D-glutamate ligase activity"/>
    <property type="evidence" value="ECO:0007669"/>
    <property type="project" value="UniProtKB-UniRule"/>
</dbReference>
<evidence type="ECO:0000256" key="5">
    <source>
        <dbReference type="ARBA" id="ARBA00012212"/>
    </source>
</evidence>
<dbReference type="Gene3D" id="3.90.190.20">
    <property type="entry name" value="Mur ligase, C-terminal domain"/>
    <property type="match status" value="1"/>
</dbReference>
<dbReference type="EC" id="6.3.2.9" evidence="5 17"/>
<dbReference type="OrthoDB" id="9809796at2"/>
<evidence type="ECO:0000256" key="10">
    <source>
        <dbReference type="ARBA" id="ARBA00022840"/>
    </source>
</evidence>
<dbReference type="GO" id="GO:0009252">
    <property type="term" value="P:peptidoglycan biosynthetic process"/>
    <property type="evidence" value="ECO:0007669"/>
    <property type="project" value="UniProtKB-UniRule"/>
</dbReference>
<dbReference type="Gene3D" id="3.40.1190.10">
    <property type="entry name" value="Mur-like, catalytic domain"/>
    <property type="match status" value="1"/>
</dbReference>
<comment type="pathway">
    <text evidence="3 17 18">Cell wall biogenesis; peptidoglycan biosynthesis.</text>
</comment>
<dbReference type="SUPFAM" id="SSF53244">
    <property type="entry name" value="MurD-like peptide ligases, peptide-binding domain"/>
    <property type="match status" value="1"/>
</dbReference>
<keyword evidence="23" id="KW-1185">Reference proteome</keyword>
<keyword evidence="13 17" id="KW-0961">Cell wall biogenesis/degradation</keyword>
<dbReference type="GO" id="GO:0005524">
    <property type="term" value="F:ATP binding"/>
    <property type="evidence" value="ECO:0007669"/>
    <property type="project" value="UniProtKB-UniRule"/>
</dbReference>
<keyword evidence="7 17" id="KW-0963">Cytoplasm</keyword>
<dbReference type="SUPFAM" id="SSF53623">
    <property type="entry name" value="MurD-like peptide ligases, catalytic domain"/>
    <property type="match status" value="1"/>
</dbReference>
<dbReference type="Pfam" id="PF08245">
    <property type="entry name" value="Mur_ligase_M"/>
    <property type="match status" value="1"/>
</dbReference>
<feature type="signal peptide" evidence="19">
    <location>
        <begin position="1"/>
        <end position="24"/>
    </location>
</feature>
<keyword evidence="17 18" id="KW-0132">Cell division</keyword>
<evidence type="ECO:0000313" key="22">
    <source>
        <dbReference type="EMBL" id="KRM08522.1"/>
    </source>
</evidence>
<name>A0A0R1VRZ6_9LACO</name>
<evidence type="ECO:0000256" key="6">
    <source>
        <dbReference type="ARBA" id="ARBA00015655"/>
    </source>
</evidence>
<dbReference type="Pfam" id="PF21799">
    <property type="entry name" value="MurD-like_N"/>
    <property type="match status" value="1"/>
</dbReference>
<comment type="caution">
    <text evidence="22">The sequence shown here is derived from an EMBL/GenBank/DDBJ whole genome shotgun (WGS) entry which is preliminary data.</text>
</comment>
<evidence type="ECO:0000256" key="15">
    <source>
        <dbReference type="ARBA" id="ARBA00032324"/>
    </source>
</evidence>
<evidence type="ECO:0000256" key="3">
    <source>
        <dbReference type="ARBA" id="ARBA00004752"/>
    </source>
</evidence>
<keyword evidence="11 17" id="KW-0133">Cell shape</keyword>
<evidence type="ECO:0000256" key="9">
    <source>
        <dbReference type="ARBA" id="ARBA00022741"/>
    </source>
</evidence>
<comment type="similarity">
    <text evidence="4 17">Belongs to the MurCDEF family.</text>
</comment>
<feature type="chain" id="PRO_5038356517" description="UDP-N-acetylmuramoylalanine--D-glutamate ligase" evidence="19">
    <location>
        <begin position="25"/>
        <end position="461"/>
    </location>
</feature>
<evidence type="ECO:0000256" key="13">
    <source>
        <dbReference type="ARBA" id="ARBA00023316"/>
    </source>
</evidence>
<dbReference type="NCBIfam" id="TIGR01087">
    <property type="entry name" value="murD"/>
    <property type="match status" value="1"/>
</dbReference>
<feature type="binding site" evidence="17">
    <location>
        <begin position="119"/>
        <end position="125"/>
    </location>
    <ligand>
        <name>ATP</name>
        <dbReference type="ChEBI" id="CHEBI:30616"/>
    </ligand>
</feature>
<evidence type="ECO:0000256" key="16">
    <source>
        <dbReference type="ARBA" id="ARBA00047632"/>
    </source>
</evidence>
<dbReference type="PANTHER" id="PTHR43692">
    <property type="entry name" value="UDP-N-ACETYLMURAMOYLALANINE--D-GLUTAMATE LIGASE"/>
    <property type="match status" value="1"/>
</dbReference>
<dbReference type="InterPro" id="IPR004101">
    <property type="entry name" value="Mur_ligase_C"/>
</dbReference>
<protein>
    <recommendedName>
        <fullName evidence="6 17">UDP-N-acetylmuramoylalanine--D-glutamate ligase</fullName>
        <ecNumber evidence="5 17">6.3.2.9</ecNumber>
    </recommendedName>
    <alternativeName>
        <fullName evidence="15 17">D-glutamic acid-adding enzyme</fullName>
    </alternativeName>
    <alternativeName>
        <fullName evidence="14 17">UDP-N-acetylmuramoyl-L-alanyl-D-glutamate synthetase</fullName>
    </alternativeName>
</protein>
<feature type="domain" description="Mur ligase central" evidence="21">
    <location>
        <begin position="117"/>
        <end position="293"/>
    </location>
</feature>
<evidence type="ECO:0000256" key="8">
    <source>
        <dbReference type="ARBA" id="ARBA00022598"/>
    </source>
</evidence>
<dbReference type="GO" id="GO:0008360">
    <property type="term" value="P:regulation of cell shape"/>
    <property type="evidence" value="ECO:0007669"/>
    <property type="project" value="UniProtKB-KW"/>
</dbReference>
<accession>A0A0R1VRZ6</accession>
<dbReference type="GO" id="GO:0071555">
    <property type="term" value="P:cell wall organization"/>
    <property type="evidence" value="ECO:0007669"/>
    <property type="project" value="UniProtKB-KW"/>
</dbReference>
<organism evidence="22 23">
    <name type="scientific">Lapidilactobacillus concavus DSM 17758</name>
    <dbReference type="NCBI Taxonomy" id="1423735"/>
    <lineage>
        <taxon>Bacteria</taxon>
        <taxon>Bacillati</taxon>
        <taxon>Bacillota</taxon>
        <taxon>Bacilli</taxon>
        <taxon>Lactobacillales</taxon>
        <taxon>Lactobacillaceae</taxon>
        <taxon>Lapidilactobacillus</taxon>
    </lineage>
</organism>
<dbReference type="InterPro" id="IPR036615">
    <property type="entry name" value="Mur_ligase_C_dom_sf"/>
</dbReference>
<dbReference type="Gene3D" id="3.40.50.720">
    <property type="entry name" value="NAD(P)-binding Rossmann-like Domain"/>
    <property type="match status" value="1"/>
</dbReference>
<keyword evidence="12 17" id="KW-0573">Peptidoglycan synthesis</keyword>
<evidence type="ECO:0000259" key="20">
    <source>
        <dbReference type="Pfam" id="PF02875"/>
    </source>
</evidence>
<keyword evidence="10 17" id="KW-0067">ATP-binding</keyword>
<evidence type="ECO:0000259" key="21">
    <source>
        <dbReference type="Pfam" id="PF08245"/>
    </source>
</evidence>
<dbReference type="GO" id="GO:0005737">
    <property type="term" value="C:cytoplasm"/>
    <property type="evidence" value="ECO:0007669"/>
    <property type="project" value="UniProtKB-SubCell"/>
</dbReference>
<evidence type="ECO:0000256" key="1">
    <source>
        <dbReference type="ARBA" id="ARBA00002734"/>
    </source>
</evidence>
<keyword evidence="9 17" id="KW-0547">Nucleotide-binding</keyword>
<proteinExistence type="inferred from homology"/>
<comment type="subcellular location">
    <subcellularLocation>
        <location evidence="2 17 18">Cytoplasm</location>
    </subcellularLocation>
</comment>
<keyword evidence="17 18" id="KW-0131">Cell cycle</keyword>
<evidence type="ECO:0000256" key="18">
    <source>
        <dbReference type="RuleBase" id="RU003664"/>
    </source>
</evidence>
<evidence type="ECO:0000256" key="7">
    <source>
        <dbReference type="ARBA" id="ARBA00022490"/>
    </source>
</evidence>
<evidence type="ECO:0000256" key="4">
    <source>
        <dbReference type="ARBA" id="ARBA00010416"/>
    </source>
</evidence>
<dbReference type="STRING" id="1423735.FC15_GL000591"/>
<keyword evidence="8 17" id="KW-0436">Ligase</keyword>
<reference evidence="22 23" key="1">
    <citation type="journal article" date="2015" name="Genome Announc.">
        <title>Expanding the biotechnology potential of lactobacilli through comparative genomics of 213 strains and associated genera.</title>
        <authorList>
            <person name="Sun Z."/>
            <person name="Harris H.M."/>
            <person name="McCann A."/>
            <person name="Guo C."/>
            <person name="Argimon S."/>
            <person name="Zhang W."/>
            <person name="Yang X."/>
            <person name="Jeffery I.B."/>
            <person name="Cooney J.C."/>
            <person name="Kagawa T.F."/>
            <person name="Liu W."/>
            <person name="Song Y."/>
            <person name="Salvetti E."/>
            <person name="Wrobel A."/>
            <person name="Rasinkangas P."/>
            <person name="Parkhill J."/>
            <person name="Rea M.C."/>
            <person name="O'Sullivan O."/>
            <person name="Ritari J."/>
            <person name="Douillard F.P."/>
            <person name="Paul Ross R."/>
            <person name="Yang R."/>
            <person name="Briner A.E."/>
            <person name="Felis G.E."/>
            <person name="de Vos W.M."/>
            <person name="Barrangou R."/>
            <person name="Klaenhammer T.R."/>
            <person name="Caufield P.W."/>
            <person name="Cui Y."/>
            <person name="Zhang H."/>
            <person name="O'Toole P.W."/>
        </authorList>
    </citation>
    <scope>NUCLEOTIDE SEQUENCE [LARGE SCALE GENOMIC DNA]</scope>
    <source>
        <strain evidence="22 23">DSM 17758</strain>
    </source>
</reference>
<dbReference type="InterPro" id="IPR005762">
    <property type="entry name" value="MurD"/>
</dbReference>